<dbReference type="InterPro" id="IPR029068">
    <property type="entry name" value="Glyas_Bleomycin-R_OHBP_Dase"/>
</dbReference>
<dbReference type="InterPro" id="IPR004360">
    <property type="entry name" value="Glyas_Fos-R_dOase_dom"/>
</dbReference>
<dbReference type="PANTHER" id="PTHR34109">
    <property type="entry name" value="BNAUNNG04460D PROTEIN-RELATED"/>
    <property type="match status" value="1"/>
</dbReference>
<feature type="domain" description="VOC" evidence="1">
    <location>
        <begin position="21"/>
        <end position="146"/>
    </location>
</feature>
<protein>
    <submittedName>
        <fullName evidence="2">VOC family protein</fullName>
    </submittedName>
</protein>
<dbReference type="Pfam" id="PF00903">
    <property type="entry name" value="Glyoxalase"/>
    <property type="match status" value="1"/>
</dbReference>
<accession>A0ABU9AX30</accession>
<dbReference type="Gene3D" id="3.30.720.120">
    <property type="match status" value="1"/>
</dbReference>
<gene>
    <name evidence="2" type="ORF">WKV53_17450</name>
</gene>
<dbReference type="RefSeq" id="WP_341406058.1">
    <property type="nucleotide sequence ID" value="NZ_JBBUKT010000007.1"/>
</dbReference>
<reference evidence="2 3" key="1">
    <citation type="submission" date="2024-04" db="EMBL/GenBank/DDBJ databases">
        <title>Luteolibacter sp. isolated from soil.</title>
        <authorList>
            <person name="An J."/>
        </authorList>
    </citation>
    <scope>NUCLEOTIDE SEQUENCE [LARGE SCALE GENOMIC DNA]</scope>
    <source>
        <strain evidence="2 3">Y139</strain>
    </source>
</reference>
<comment type="caution">
    <text evidence="2">The sequence shown here is derived from an EMBL/GenBank/DDBJ whole genome shotgun (WGS) entry which is preliminary data.</text>
</comment>
<dbReference type="CDD" id="cd07246">
    <property type="entry name" value="VOC_like"/>
    <property type="match status" value="1"/>
</dbReference>
<name>A0ABU9AX30_9BACT</name>
<sequence length="166" mass="17677">MSTTTEKPAAKKPAVQAVPEGMHTITPHLVCAGAVKAMEFYKKAFGATELMKLEAPDGRLMHGRVQIGDSILMLFDEMQECGAVSPIGLKGSPVVIHLQVEDVDAVFAQAVAAGATAKMPPANMFWGDRYCVLQDPFGHQWSVATHIEDVSPEQLKEAAKTACGGA</sequence>
<dbReference type="EMBL" id="JBBUKT010000007">
    <property type="protein sequence ID" value="MEK7952300.1"/>
    <property type="molecule type" value="Genomic_DNA"/>
</dbReference>
<keyword evidence="3" id="KW-1185">Reference proteome</keyword>
<evidence type="ECO:0000313" key="3">
    <source>
        <dbReference type="Proteomes" id="UP001371305"/>
    </source>
</evidence>
<dbReference type="InterPro" id="IPR037523">
    <property type="entry name" value="VOC_core"/>
</dbReference>
<dbReference type="SUPFAM" id="SSF54593">
    <property type="entry name" value="Glyoxalase/Bleomycin resistance protein/Dihydroxybiphenyl dioxygenase"/>
    <property type="match status" value="1"/>
</dbReference>
<evidence type="ECO:0000259" key="1">
    <source>
        <dbReference type="PROSITE" id="PS51819"/>
    </source>
</evidence>
<evidence type="ECO:0000313" key="2">
    <source>
        <dbReference type="EMBL" id="MEK7952300.1"/>
    </source>
</evidence>
<dbReference type="PROSITE" id="PS51819">
    <property type="entry name" value="VOC"/>
    <property type="match status" value="1"/>
</dbReference>
<proteinExistence type="predicted"/>
<dbReference type="Gene3D" id="3.30.720.110">
    <property type="match status" value="1"/>
</dbReference>
<dbReference type="PANTHER" id="PTHR34109:SF1">
    <property type="entry name" value="VOC DOMAIN-CONTAINING PROTEIN"/>
    <property type="match status" value="1"/>
</dbReference>
<dbReference type="Proteomes" id="UP001371305">
    <property type="component" value="Unassembled WGS sequence"/>
</dbReference>
<organism evidence="2 3">
    <name type="scientific">Luteolibacter soli</name>
    <dbReference type="NCBI Taxonomy" id="3135280"/>
    <lineage>
        <taxon>Bacteria</taxon>
        <taxon>Pseudomonadati</taxon>
        <taxon>Verrucomicrobiota</taxon>
        <taxon>Verrucomicrobiia</taxon>
        <taxon>Verrucomicrobiales</taxon>
        <taxon>Verrucomicrobiaceae</taxon>
        <taxon>Luteolibacter</taxon>
    </lineage>
</organism>